<dbReference type="InterPro" id="IPR028098">
    <property type="entry name" value="Glyco_trans_4-like_N"/>
</dbReference>
<dbReference type="Gene3D" id="3.40.50.2000">
    <property type="entry name" value="Glycogen Phosphorylase B"/>
    <property type="match status" value="2"/>
</dbReference>
<evidence type="ECO:0000259" key="3">
    <source>
        <dbReference type="Pfam" id="PF00534"/>
    </source>
</evidence>
<dbReference type="InterPro" id="IPR001296">
    <property type="entry name" value="Glyco_trans_1"/>
</dbReference>
<dbReference type="Pfam" id="PF00534">
    <property type="entry name" value="Glycos_transf_1"/>
    <property type="match status" value="1"/>
</dbReference>
<dbReference type="AlphaFoldDB" id="A0A318LLD8"/>
<dbReference type="PANTHER" id="PTHR45947">
    <property type="entry name" value="SULFOQUINOVOSYL TRANSFERASE SQD2"/>
    <property type="match status" value="1"/>
</dbReference>
<name>A0A318LLD8_9PSEU</name>
<evidence type="ECO:0000259" key="4">
    <source>
        <dbReference type="Pfam" id="PF13439"/>
    </source>
</evidence>
<keyword evidence="6" id="KW-1185">Reference proteome</keyword>
<organism evidence="5 6">
    <name type="scientific">Prauserella flavalba</name>
    <dbReference type="NCBI Taxonomy" id="1477506"/>
    <lineage>
        <taxon>Bacteria</taxon>
        <taxon>Bacillati</taxon>
        <taxon>Actinomycetota</taxon>
        <taxon>Actinomycetes</taxon>
        <taxon>Pseudonocardiales</taxon>
        <taxon>Pseudonocardiaceae</taxon>
        <taxon>Prauserella</taxon>
    </lineage>
</organism>
<dbReference type="PANTHER" id="PTHR45947:SF13">
    <property type="entry name" value="TRANSFERASE"/>
    <property type="match status" value="1"/>
</dbReference>
<feature type="domain" description="Glycosyltransferase subfamily 4-like N-terminal" evidence="4">
    <location>
        <begin position="24"/>
        <end position="174"/>
    </location>
</feature>
<dbReference type="RefSeq" id="WP_110344211.1">
    <property type="nucleotide sequence ID" value="NZ_MASU01000037.1"/>
</dbReference>
<evidence type="ECO:0000313" key="6">
    <source>
        <dbReference type="Proteomes" id="UP000247892"/>
    </source>
</evidence>
<dbReference type="Proteomes" id="UP000247892">
    <property type="component" value="Unassembled WGS sequence"/>
</dbReference>
<comment type="caution">
    <text evidence="5">The sequence shown here is derived from an EMBL/GenBank/DDBJ whole genome shotgun (WGS) entry which is preliminary data.</text>
</comment>
<gene>
    <name evidence="5" type="ORF">BA062_38730</name>
</gene>
<proteinExistence type="predicted"/>
<sequence length="374" mass="40248">MPDSTTPLTVAFVLASYAPNAPAGIERATAALAHGLRQLGHRSLILTAAPIHTPDNDVLRLGSVGVTFPCDDDELRDAISTHGQDTLLAAELCELYRRHRVDVAVYTDGLWGLGRAAPVGRARSVLAMHVVGHDQDLRPALHRADLVIAPSQTVLDHAHQRGYDSGGWQVVPNALLHDHAPTSDSRREALRRHGPIRVLARLGPEKNVRSLLDAGRLVDRTIEVVVGEAGFEVTTGGQAAELDRCRYSAAHLKLGTVHGGGLAWDQVPAWLAQAAAVIVPSLRESFGLVALEAMSVGTPVVAFDVDNLPTLIGTGDGAGGVIVPRSWGEHGLWRAAERLLEDPVRYAELSRAAYYRSRDYLPTTVAERFVKAVR</sequence>
<evidence type="ECO:0000313" key="5">
    <source>
        <dbReference type="EMBL" id="PXY16650.1"/>
    </source>
</evidence>
<dbReference type="OrthoDB" id="3514322at2"/>
<dbReference type="SUPFAM" id="SSF53756">
    <property type="entry name" value="UDP-Glycosyltransferase/glycogen phosphorylase"/>
    <property type="match status" value="1"/>
</dbReference>
<protein>
    <submittedName>
        <fullName evidence="5">Glycosyltransferase</fullName>
    </submittedName>
</protein>
<accession>A0A318LLD8</accession>
<dbReference type="EMBL" id="MASU01000037">
    <property type="protein sequence ID" value="PXY16650.1"/>
    <property type="molecule type" value="Genomic_DNA"/>
</dbReference>
<dbReference type="Pfam" id="PF13439">
    <property type="entry name" value="Glyco_transf_4"/>
    <property type="match status" value="1"/>
</dbReference>
<evidence type="ECO:0000256" key="1">
    <source>
        <dbReference type="ARBA" id="ARBA00022676"/>
    </source>
</evidence>
<keyword evidence="1" id="KW-0328">Glycosyltransferase</keyword>
<dbReference type="GO" id="GO:0016757">
    <property type="term" value="F:glycosyltransferase activity"/>
    <property type="evidence" value="ECO:0007669"/>
    <property type="project" value="UniProtKB-KW"/>
</dbReference>
<feature type="domain" description="Glycosyl transferase family 1" evidence="3">
    <location>
        <begin position="198"/>
        <end position="354"/>
    </location>
</feature>
<dbReference type="GO" id="GO:1901137">
    <property type="term" value="P:carbohydrate derivative biosynthetic process"/>
    <property type="evidence" value="ECO:0007669"/>
    <property type="project" value="UniProtKB-ARBA"/>
</dbReference>
<reference evidence="5 6" key="1">
    <citation type="submission" date="2016-07" db="EMBL/GenBank/DDBJ databases">
        <title>Draft genome sequence of Prauserella sp. YIM 121212, isolated from alkaline soil.</title>
        <authorList>
            <person name="Ruckert C."/>
            <person name="Albersmeier A."/>
            <person name="Jiang C.-L."/>
            <person name="Jiang Y."/>
            <person name="Kalinowski J."/>
            <person name="Schneider O."/>
            <person name="Winkler A."/>
            <person name="Zotchev S.B."/>
        </authorList>
    </citation>
    <scope>NUCLEOTIDE SEQUENCE [LARGE SCALE GENOMIC DNA]</scope>
    <source>
        <strain evidence="5 6">YIM 121212</strain>
    </source>
</reference>
<keyword evidence="2 5" id="KW-0808">Transferase</keyword>
<evidence type="ECO:0000256" key="2">
    <source>
        <dbReference type="ARBA" id="ARBA00022679"/>
    </source>
</evidence>
<dbReference type="CDD" id="cd03801">
    <property type="entry name" value="GT4_PimA-like"/>
    <property type="match status" value="1"/>
</dbReference>
<dbReference type="InterPro" id="IPR050194">
    <property type="entry name" value="Glycosyltransferase_grp1"/>
</dbReference>